<feature type="compositionally biased region" description="Pro residues" evidence="3">
    <location>
        <begin position="869"/>
        <end position="891"/>
    </location>
</feature>
<feature type="compositionally biased region" description="Low complexity" evidence="3">
    <location>
        <begin position="157"/>
        <end position="169"/>
    </location>
</feature>
<feature type="compositionally biased region" description="Acidic residues" evidence="3">
    <location>
        <begin position="372"/>
        <end position="388"/>
    </location>
</feature>
<dbReference type="SMART" id="SM00326">
    <property type="entry name" value="SH3"/>
    <property type="match status" value="1"/>
</dbReference>
<dbReference type="SUPFAM" id="SSF50044">
    <property type="entry name" value="SH3-domain"/>
    <property type="match status" value="1"/>
</dbReference>
<feature type="compositionally biased region" description="Acidic residues" evidence="3">
    <location>
        <begin position="411"/>
        <end position="432"/>
    </location>
</feature>
<feature type="compositionally biased region" description="Pro residues" evidence="3">
    <location>
        <begin position="146"/>
        <end position="156"/>
    </location>
</feature>
<feature type="compositionally biased region" description="Low complexity" evidence="3">
    <location>
        <begin position="249"/>
        <end position="258"/>
    </location>
</feature>
<feature type="compositionally biased region" description="Pro residues" evidence="3">
    <location>
        <begin position="841"/>
        <end position="858"/>
    </location>
</feature>
<keyword evidence="6" id="KW-1185">Reference proteome</keyword>
<organism evidence="5 6">
    <name type="scientific">Aulographum hederae CBS 113979</name>
    <dbReference type="NCBI Taxonomy" id="1176131"/>
    <lineage>
        <taxon>Eukaryota</taxon>
        <taxon>Fungi</taxon>
        <taxon>Dikarya</taxon>
        <taxon>Ascomycota</taxon>
        <taxon>Pezizomycotina</taxon>
        <taxon>Dothideomycetes</taxon>
        <taxon>Pleosporomycetidae</taxon>
        <taxon>Aulographales</taxon>
        <taxon>Aulographaceae</taxon>
    </lineage>
</organism>
<dbReference type="PANTHER" id="PTHR45929">
    <property type="entry name" value="JAK PATHWAY SIGNAL TRANSDUCTION ADAPTOR MOLECULE"/>
    <property type="match status" value="1"/>
</dbReference>
<dbReference type="Gene3D" id="2.30.30.40">
    <property type="entry name" value="SH3 Domains"/>
    <property type="match status" value="1"/>
</dbReference>
<feature type="compositionally biased region" description="Low complexity" evidence="3">
    <location>
        <begin position="95"/>
        <end position="106"/>
    </location>
</feature>
<feature type="compositionally biased region" description="Basic and acidic residues" evidence="3">
    <location>
        <begin position="433"/>
        <end position="445"/>
    </location>
</feature>
<accession>A0A6G1H2Q6</accession>
<evidence type="ECO:0000313" key="6">
    <source>
        <dbReference type="Proteomes" id="UP000800041"/>
    </source>
</evidence>
<sequence>MAPAPFKVKAVYDYSSPHDDDLNFPAGQIVTVTDLEDDDWYVGEYADATGETKSGLFPKNFVEKYEPAPPPRPNRASRKPTEPPVVPVEDPAPRAPQEAPATPAPETLEDEPPAPPVQSKPPPADKAPAPVAASKPPKAEVEQAQEPPPAPKPAPAAPATTKEPPAVAEKPSSFKDRIAAFNRTQAAPIAPFKPSGPSAGFIKKPFVAPPPSRNAYVPPAREPAQAPKVYRREEDPEIAEQQAEDQEAAVKAGFAAGGEAEESEDAPKPTSLKERIALLQKQQMEQAARRADAGTKEKPKRPPKKRTESHEPPAEDEGSNLEKVQSGELTERGSSDIPREGRPPRPSHVPKQHEQYPMSDANDADQSAAGETTDEPEGLSTGVDEDEDMPRAKEPSLPMRAPTAPVREPDVGEEEGEADEDEEDEDEEEEDPEVRRQRELRERMAKLSGGMGMGSMFNPMMGGPPPPAKKSKPAAPPGRKSTDDSRVSAPASPPQQRVPMIPLPGMPRTMSPGSESTTPVVEKEEEDHHPVTAGRMPEEVPDVEEVLPESRAVPPAPPQGRPVPQPPSERGAPPPVPGDRPGRTSLEARPVPPPPPAVTESPSAGSESDDEMPDSSRDDSLPIRTGGAPAVPGSAPPPPSRPAQAEPRSPQSPPMSQGSFTPSSPQSTAGKRASRAPPPIPMGSPTTAPSHSSRAPPPPVPGPSLPTRQGTSDSSSRGMAGAEGDEEETEYEGDYDTDIASSAKHKDALKSHGRDSSLDDSTATEDAPVRSALMHSSNPPPIPSGAPRAMPPPLPQSPPATRPSMDTPRAAPPPIPPPTHNEPWGEDYDPYNYTAASASRMPPPPPPSMPPAPAPPAPESDDEEEEPYNNPPPRKSVERAPPPPPQMPPTPQMAAPPQMPPPQERAAPPAPSDYSMSGGLSGPAPSAASSSARKSLDVERLMNAAPRRSTDQPRSSIDHGYIANDLDLGVSSRWWAQPNALPPRLQGRADLLFEMEESTSTKRGGKSIVSKDVYILFQDYSQTVINARFDVKDPDDVALEQRHEAPPPKLRQDQLEEAHSQFGVRIAEEVATRKDTTVGDGSPQSLILALLTPLPNALLPVGTRAYGALVYANIANATVAQYDEIRPGDIVSFRNAKFQGKHGAMHAKYAMEVGKPDHVGVVAEWDGTKKKVRAWEQGRERRKVGVEGFRLGDLRSGEVRVWRVMGRGWIGWE</sequence>
<feature type="compositionally biased region" description="Acidic residues" evidence="3">
    <location>
        <begin position="235"/>
        <end position="247"/>
    </location>
</feature>
<feature type="domain" description="SH3" evidence="4">
    <location>
        <begin position="3"/>
        <end position="67"/>
    </location>
</feature>
<evidence type="ECO:0000256" key="1">
    <source>
        <dbReference type="ARBA" id="ARBA00022443"/>
    </source>
</evidence>
<evidence type="ECO:0000313" key="5">
    <source>
        <dbReference type="EMBL" id="KAF1987455.1"/>
    </source>
</evidence>
<feature type="region of interest" description="Disordered" evidence="3">
    <location>
        <begin position="46"/>
        <end position="180"/>
    </location>
</feature>
<dbReference type="EMBL" id="ML977152">
    <property type="protein sequence ID" value="KAF1987455.1"/>
    <property type="molecule type" value="Genomic_DNA"/>
</dbReference>
<feature type="compositionally biased region" description="Pro residues" evidence="3">
    <location>
        <begin position="810"/>
        <end position="820"/>
    </location>
</feature>
<dbReference type="Proteomes" id="UP000800041">
    <property type="component" value="Unassembled WGS sequence"/>
</dbReference>
<feature type="compositionally biased region" description="Low complexity" evidence="3">
    <location>
        <begin position="915"/>
        <end position="932"/>
    </location>
</feature>
<evidence type="ECO:0000256" key="2">
    <source>
        <dbReference type="PROSITE-ProRule" id="PRU00192"/>
    </source>
</evidence>
<dbReference type="InterPro" id="IPR057402">
    <property type="entry name" value="AIM3_BBC1_C"/>
</dbReference>
<evidence type="ECO:0000256" key="3">
    <source>
        <dbReference type="SAM" id="MobiDB-lite"/>
    </source>
</evidence>
<dbReference type="OrthoDB" id="207120at2759"/>
<name>A0A6G1H2Q6_9PEZI</name>
<dbReference type="Pfam" id="PF25459">
    <property type="entry name" value="AIM3_BBC1_C"/>
    <property type="match status" value="1"/>
</dbReference>
<dbReference type="InterPro" id="IPR001452">
    <property type="entry name" value="SH3_domain"/>
</dbReference>
<feature type="compositionally biased region" description="Pro residues" evidence="3">
    <location>
        <begin position="113"/>
        <end position="125"/>
    </location>
</feature>
<feature type="compositionally biased region" description="Pro residues" evidence="3">
    <location>
        <begin position="695"/>
        <end position="704"/>
    </location>
</feature>
<dbReference type="InterPro" id="IPR036028">
    <property type="entry name" value="SH3-like_dom_sf"/>
</dbReference>
<feature type="compositionally biased region" description="Pro residues" evidence="3">
    <location>
        <begin position="778"/>
        <end position="801"/>
    </location>
</feature>
<feature type="compositionally biased region" description="Acidic residues" evidence="3">
    <location>
        <begin position="723"/>
        <end position="737"/>
    </location>
</feature>
<feature type="compositionally biased region" description="Basic and acidic residues" evidence="3">
    <location>
        <begin position="265"/>
        <end position="276"/>
    </location>
</feature>
<proteinExistence type="predicted"/>
<dbReference type="PRINTS" id="PR00452">
    <property type="entry name" value="SH3DOMAIN"/>
</dbReference>
<feature type="compositionally biased region" description="Basic and acidic residues" evidence="3">
    <location>
        <begin position="329"/>
        <end position="343"/>
    </location>
</feature>
<dbReference type="InterPro" id="IPR050670">
    <property type="entry name" value="STAM"/>
</dbReference>
<feature type="compositionally biased region" description="Polar residues" evidence="3">
    <location>
        <begin position="654"/>
        <end position="669"/>
    </location>
</feature>
<feature type="region of interest" description="Disordered" evidence="3">
    <location>
        <begin position="203"/>
        <end position="936"/>
    </location>
</feature>
<protein>
    <recommendedName>
        <fullName evidence="4">SH3 domain-containing protein</fullName>
    </recommendedName>
</protein>
<evidence type="ECO:0000259" key="4">
    <source>
        <dbReference type="PROSITE" id="PS50002"/>
    </source>
</evidence>
<reference evidence="5" key="1">
    <citation type="journal article" date="2020" name="Stud. Mycol.">
        <title>101 Dothideomycetes genomes: a test case for predicting lifestyles and emergence of pathogens.</title>
        <authorList>
            <person name="Haridas S."/>
            <person name="Albert R."/>
            <person name="Binder M."/>
            <person name="Bloem J."/>
            <person name="Labutti K."/>
            <person name="Salamov A."/>
            <person name="Andreopoulos B."/>
            <person name="Baker S."/>
            <person name="Barry K."/>
            <person name="Bills G."/>
            <person name="Bluhm B."/>
            <person name="Cannon C."/>
            <person name="Castanera R."/>
            <person name="Culley D."/>
            <person name="Daum C."/>
            <person name="Ezra D."/>
            <person name="Gonzalez J."/>
            <person name="Henrissat B."/>
            <person name="Kuo A."/>
            <person name="Liang C."/>
            <person name="Lipzen A."/>
            <person name="Lutzoni F."/>
            <person name="Magnuson J."/>
            <person name="Mondo S."/>
            <person name="Nolan M."/>
            <person name="Ohm R."/>
            <person name="Pangilinan J."/>
            <person name="Park H.-J."/>
            <person name="Ramirez L."/>
            <person name="Alfaro M."/>
            <person name="Sun H."/>
            <person name="Tritt A."/>
            <person name="Yoshinaga Y."/>
            <person name="Zwiers L.-H."/>
            <person name="Turgeon B."/>
            <person name="Goodwin S."/>
            <person name="Spatafora J."/>
            <person name="Crous P."/>
            <person name="Grigoriev I."/>
        </authorList>
    </citation>
    <scope>NUCLEOTIDE SEQUENCE</scope>
    <source>
        <strain evidence="5">CBS 113979</strain>
    </source>
</reference>
<feature type="compositionally biased region" description="Basic and acidic residues" evidence="3">
    <location>
        <begin position="287"/>
        <end position="297"/>
    </location>
</feature>
<gene>
    <name evidence="5" type="ORF">K402DRAFT_392717</name>
</gene>
<feature type="compositionally biased region" description="Pro residues" evidence="3">
    <location>
        <begin position="554"/>
        <end position="578"/>
    </location>
</feature>
<dbReference type="CDD" id="cd11887">
    <property type="entry name" value="SH3_Bbc1"/>
    <property type="match status" value="1"/>
</dbReference>
<dbReference type="AlphaFoldDB" id="A0A6G1H2Q6"/>
<dbReference type="InterPro" id="IPR035552">
    <property type="entry name" value="Mti1_SH3"/>
</dbReference>
<dbReference type="Pfam" id="PF00018">
    <property type="entry name" value="SH3_1"/>
    <property type="match status" value="1"/>
</dbReference>
<feature type="compositionally biased region" description="Polar residues" evidence="3">
    <location>
        <begin position="708"/>
        <end position="717"/>
    </location>
</feature>
<dbReference type="PROSITE" id="PS50002">
    <property type="entry name" value="SH3"/>
    <property type="match status" value="1"/>
</dbReference>
<feature type="compositionally biased region" description="Low complexity" evidence="3">
    <location>
        <begin position="684"/>
        <end position="694"/>
    </location>
</feature>
<feature type="compositionally biased region" description="Low complexity" evidence="3">
    <location>
        <begin position="126"/>
        <end position="136"/>
    </location>
</feature>
<feature type="compositionally biased region" description="Basic and acidic residues" evidence="3">
    <location>
        <begin position="744"/>
        <end position="757"/>
    </location>
</feature>
<dbReference type="PANTHER" id="PTHR45929:SF6">
    <property type="entry name" value="SH3 DOMAIN PROTEIN (AFU_ORTHOLOGUE AFUA_2G10320)"/>
    <property type="match status" value="1"/>
</dbReference>
<feature type="compositionally biased region" description="Pro residues" evidence="3">
    <location>
        <begin position="897"/>
        <end position="911"/>
    </location>
</feature>
<keyword evidence="1 2" id="KW-0728">SH3 domain</keyword>